<dbReference type="PANTHER" id="PTHR12103:SF38">
    <property type="entry name" value="5'-NUCLEOTIDASE DOMAIN-CONTAINING PROTEIN 1"/>
    <property type="match status" value="1"/>
</dbReference>
<dbReference type="InterPro" id="IPR008380">
    <property type="entry name" value="HAD-SF_hydro_IG_5-nucl"/>
</dbReference>
<proteinExistence type="inferred from homology"/>
<keyword evidence="3" id="KW-0378">Hydrolase</keyword>
<keyword evidence="9" id="KW-1185">Reference proteome</keyword>
<evidence type="ECO:0000256" key="1">
    <source>
        <dbReference type="ARBA" id="ARBA00009589"/>
    </source>
</evidence>
<accession>A0AAV2K9C6</accession>
<dbReference type="SUPFAM" id="SSF56784">
    <property type="entry name" value="HAD-like"/>
    <property type="match status" value="1"/>
</dbReference>
<dbReference type="Gene3D" id="3.40.50.1000">
    <property type="entry name" value="HAD superfamily/HAD-like"/>
    <property type="match status" value="1"/>
</dbReference>
<feature type="compositionally biased region" description="Polar residues" evidence="7">
    <location>
        <begin position="204"/>
        <end position="215"/>
    </location>
</feature>
<keyword evidence="5" id="KW-0007">Acetylation</keyword>
<gene>
    <name evidence="8" type="ORF">KC01_LOCUS15677</name>
</gene>
<dbReference type="AlphaFoldDB" id="A0AAV2K9C6"/>
<evidence type="ECO:0000256" key="7">
    <source>
        <dbReference type="SAM" id="MobiDB-lite"/>
    </source>
</evidence>
<evidence type="ECO:0000313" key="8">
    <source>
        <dbReference type="EMBL" id="CAL1585453.1"/>
    </source>
</evidence>
<evidence type="ECO:0000313" key="9">
    <source>
        <dbReference type="Proteomes" id="UP001497482"/>
    </source>
</evidence>
<evidence type="ECO:0000256" key="2">
    <source>
        <dbReference type="ARBA" id="ARBA00022723"/>
    </source>
</evidence>
<dbReference type="GO" id="GO:0046872">
    <property type="term" value="F:metal ion binding"/>
    <property type="evidence" value="ECO:0007669"/>
    <property type="project" value="UniProtKB-KW"/>
</dbReference>
<keyword evidence="4" id="KW-0460">Magnesium</keyword>
<keyword evidence="2" id="KW-0479">Metal-binding</keyword>
<evidence type="ECO:0000256" key="5">
    <source>
        <dbReference type="ARBA" id="ARBA00022990"/>
    </source>
</evidence>
<dbReference type="InterPro" id="IPR023214">
    <property type="entry name" value="HAD_sf"/>
</dbReference>
<dbReference type="GO" id="GO:0008253">
    <property type="term" value="F:5'-nucleotidase activity"/>
    <property type="evidence" value="ECO:0007669"/>
    <property type="project" value="TreeGrafter"/>
</dbReference>
<feature type="region of interest" description="Disordered" evidence="7">
    <location>
        <begin position="185"/>
        <end position="215"/>
    </location>
</feature>
<evidence type="ECO:0000256" key="3">
    <source>
        <dbReference type="ARBA" id="ARBA00022801"/>
    </source>
</evidence>
<dbReference type="Proteomes" id="UP001497482">
    <property type="component" value="Chromosome 17"/>
</dbReference>
<protein>
    <recommendedName>
        <fullName evidence="6">5'-nucleotidase domain-containing protein 1</fullName>
    </recommendedName>
</protein>
<dbReference type="PANTHER" id="PTHR12103">
    <property type="entry name" value="5'-NUCLEOTIDASE DOMAIN-CONTAINING"/>
    <property type="match status" value="1"/>
</dbReference>
<reference evidence="8 9" key="1">
    <citation type="submission" date="2024-04" db="EMBL/GenBank/DDBJ databases">
        <authorList>
            <person name="Waldvogel A.-M."/>
            <person name="Schoenle A."/>
        </authorList>
    </citation>
    <scope>NUCLEOTIDE SEQUENCE [LARGE SCALE GENOMIC DNA]</scope>
</reference>
<comment type="similarity">
    <text evidence="1">Belongs to the 5'(3')-deoxyribonucleotidase family.</text>
</comment>
<dbReference type="FunFam" id="3.40.50.1000:FF:000086">
    <property type="entry name" value="LD24878p"/>
    <property type="match status" value="1"/>
</dbReference>
<dbReference type="Pfam" id="PF05761">
    <property type="entry name" value="5_nucleotid"/>
    <property type="match status" value="1"/>
</dbReference>
<evidence type="ECO:0000256" key="4">
    <source>
        <dbReference type="ARBA" id="ARBA00022842"/>
    </source>
</evidence>
<sequence>MILTIEGPDGSTVPPSWFGLEAEDAGTYFPCVKRDPGRYLRPCSDSVKTWLRNMKSAGKVLLLITSSHSDYCRLICDHVLGKDWEELFDVIITNALKPGFFSLVPHQRPFRNLVNDVEESEGLLSLDKPGWYSQGNWPHLLELLRSITGTQEPKVHTPQNYHRDTGAKVTTHPSAAYERFFQCEQASDSTQTPHRPHTMAPLSPGSSTYGSGAIS</sequence>
<evidence type="ECO:0000256" key="6">
    <source>
        <dbReference type="ARBA" id="ARBA00069357"/>
    </source>
</evidence>
<name>A0AAV2K9C6_KNICA</name>
<dbReference type="InterPro" id="IPR036412">
    <property type="entry name" value="HAD-like_sf"/>
</dbReference>
<dbReference type="EMBL" id="OZ035839">
    <property type="protein sequence ID" value="CAL1585453.1"/>
    <property type="molecule type" value="Genomic_DNA"/>
</dbReference>
<organism evidence="8 9">
    <name type="scientific">Knipowitschia caucasica</name>
    <name type="common">Caucasian dwarf goby</name>
    <name type="synonym">Pomatoschistus caucasicus</name>
    <dbReference type="NCBI Taxonomy" id="637954"/>
    <lineage>
        <taxon>Eukaryota</taxon>
        <taxon>Metazoa</taxon>
        <taxon>Chordata</taxon>
        <taxon>Craniata</taxon>
        <taxon>Vertebrata</taxon>
        <taxon>Euteleostomi</taxon>
        <taxon>Actinopterygii</taxon>
        <taxon>Neopterygii</taxon>
        <taxon>Teleostei</taxon>
        <taxon>Neoteleostei</taxon>
        <taxon>Acanthomorphata</taxon>
        <taxon>Gobiaria</taxon>
        <taxon>Gobiiformes</taxon>
        <taxon>Gobioidei</taxon>
        <taxon>Gobiidae</taxon>
        <taxon>Gobiinae</taxon>
        <taxon>Knipowitschia</taxon>
    </lineage>
</organism>